<feature type="transmembrane region" description="Helical" evidence="8">
    <location>
        <begin position="191"/>
        <end position="215"/>
    </location>
</feature>
<feature type="transmembrane region" description="Helical" evidence="8">
    <location>
        <begin position="416"/>
        <end position="435"/>
    </location>
</feature>
<evidence type="ECO:0000313" key="10">
    <source>
        <dbReference type="EMBL" id="CAA9365309.1"/>
    </source>
</evidence>
<feature type="transmembrane region" description="Helical" evidence="8">
    <location>
        <begin position="235"/>
        <end position="256"/>
    </location>
</feature>
<dbReference type="PROSITE" id="PS50928">
    <property type="entry name" value="ABC_TM1"/>
    <property type="match status" value="2"/>
</dbReference>
<feature type="transmembrane region" description="Helical" evidence="8">
    <location>
        <begin position="346"/>
        <end position="366"/>
    </location>
</feature>
<evidence type="ECO:0000256" key="3">
    <source>
        <dbReference type="ARBA" id="ARBA00022475"/>
    </source>
</evidence>
<feature type="transmembrane region" description="Helical" evidence="8">
    <location>
        <begin position="7"/>
        <end position="30"/>
    </location>
</feature>
<evidence type="ECO:0000256" key="7">
    <source>
        <dbReference type="ARBA" id="ARBA00023136"/>
    </source>
</evidence>
<keyword evidence="6 8" id="KW-1133">Transmembrane helix</keyword>
<feature type="transmembrane region" description="Helical" evidence="8">
    <location>
        <begin position="517"/>
        <end position="538"/>
    </location>
</feature>
<dbReference type="PANTHER" id="PTHR43357:SF4">
    <property type="entry name" value="INNER MEMBRANE ABC TRANSPORTER PERMEASE PROTEIN YDCV"/>
    <property type="match status" value="1"/>
</dbReference>
<dbReference type="GO" id="GO:0055085">
    <property type="term" value="P:transmembrane transport"/>
    <property type="evidence" value="ECO:0007669"/>
    <property type="project" value="InterPro"/>
</dbReference>
<feature type="transmembrane region" description="Helical" evidence="8">
    <location>
        <begin position="284"/>
        <end position="306"/>
    </location>
</feature>
<keyword evidence="2 8" id="KW-0813">Transport</keyword>
<feature type="transmembrane region" description="Helical" evidence="8">
    <location>
        <begin position="472"/>
        <end position="494"/>
    </location>
</feature>
<comment type="subcellular location">
    <subcellularLocation>
        <location evidence="1">Cell inner membrane</location>
        <topology evidence="1">Multi-pass membrane protein</topology>
    </subcellularLocation>
    <subcellularLocation>
        <location evidence="8">Cell membrane</location>
        <topology evidence="8">Multi-pass membrane protein</topology>
    </subcellularLocation>
</comment>
<feature type="domain" description="ABC transmembrane type-1" evidence="9">
    <location>
        <begin position="61"/>
        <end position="254"/>
    </location>
</feature>
<name>A0A6J4MV16_9ACTN</name>
<organism evidence="10">
    <name type="scientific">uncultured Nocardioidaceae bacterium</name>
    <dbReference type="NCBI Taxonomy" id="253824"/>
    <lineage>
        <taxon>Bacteria</taxon>
        <taxon>Bacillati</taxon>
        <taxon>Actinomycetota</taxon>
        <taxon>Actinomycetes</taxon>
        <taxon>Propionibacteriales</taxon>
        <taxon>Nocardioidaceae</taxon>
        <taxon>environmental samples</taxon>
    </lineage>
</organism>
<dbReference type="Pfam" id="PF00528">
    <property type="entry name" value="BPD_transp_1"/>
    <property type="match status" value="2"/>
</dbReference>
<keyword evidence="7 8" id="KW-0472">Membrane</keyword>
<accession>A0A6J4MV16</accession>
<dbReference type="InterPro" id="IPR000515">
    <property type="entry name" value="MetI-like"/>
</dbReference>
<dbReference type="PANTHER" id="PTHR43357">
    <property type="entry name" value="INNER MEMBRANE ABC TRANSPORTER PERMEASE PROTEIN YDCV"/>
    <property type="match status" value="1"/>
</dbReference>
<dbReference type="Gene3D" id="1.10.3720.10">
    <property type="entry name" value="MetI-like"/>
    <property type="match status" value="2"/>
</dbReference>
<dbReference type="InterPro" id="IPR035906">
    <property type="entry name" value="MetI-like_sf"/>
</dbReference>
<feature type="transmembrane region" description="Helical" evidence="8">
    <location>
        <begin position="378"/>
        <end position="404"/>
    </location>
</feature>
<protein>
    <submittedName>
        <fullName evidence="10">Thiamin ABC transporter, transmembrane component</fullName>
    </submittedName>
</protein>
<dbReference type="EMBL" id="CADCUI010000079">
    <property type="protein sequence ID" value="CAA9365309.1"/>
    <property type="molecule type" value="Genomic_DNA"/>
</dbReference>
<dbReference type="CDD" id="cd06261">
    <property type="entry name" value="TM_PBP2"/>
    <property type="match status" value="2"/>
</dbReference>
<gene>
    <name evidence="10" type="ORF">AVDCRST_MAG34-2887</name>
</gene>
<feature type="transmembrane region" description="Helical" evidence="8">
    <location>
        <begin position="60"/>
        <end position="84"/>
    </location>
</feature>
<evidence type="ECO:0000256" key="6">
    <source>
        <dbReference type="ARBA" id="ARBA00022989"/>
    </source>
</evidence>
<keyword evidence="5 8" id="KW-0812">Transmembrane</keyword>
<evidence type="ECO:0000256" key="2">
    <source>
        <dbReference type="ARBA" id="ARBA00022448"/>
    </source>
</evidence>
<evidence type="ECO:0000256" key="4">
    <source>
        <dbReference type="ARBA" id="ARBA00022519"/>
    </source>
</evidence>
<evidence type="ECO:0000259" key="9">
    <source>
        <dbReference type="PROSITE" id="PS50928"/>
    </source>
</evidence>
<reference evidence="10" key="1">
    <citation type="submission" date="2020-02" db="EMBL/GenBank/DDBJ databases">
        <authorList>
            <person name="Meier V. D."/>
        </authorList>
    </citation>
    <scope>NUCLEOTIDE SEQUENCE</scope>
    <source>
        <strain evidence="10">AVDCRST_MAG34</strain>
    </source>
</reference>
<evidence type="ECO:0000256" key="5">
    <source>
        <dbReference type="ARBA" id="ARBA00022692"/>
    </source>
</evidence>
<proteinExistence type="inferred from homology"/>
<comment type="similarity">
    <text evidence="8">Belongs to the binding-protein-dependent transport system permease family.</text>
</comment>
<dbReference type="SUPFAM" id="SSF161098">
    <property type="entry name" value="MetI-like"/>
    <property type="match status" value="2"/>
</dbReference>
<feature type="domain" description="ABC transmembrane type-1" evidence="9">
    <location>
        <begin position="340"/>
        <end position="538"/>
    </location>
</feature>
<evidence type="ECO:0000256" key="8">
    <source>
        <dbReference type="RuleBase" id="RU363032"/>
    </source>
</evidence>
<sequence>MSGRRYLALGVVAGAVPLAVLLVFFALPVAGMLQRGFFPDGRLDLDGAAAALWRPRVGQAVWFTAWSASAATALTVALGVPTAFVLHRLRFPGQRLLRGLVVAPFVLPTVVVGVAFRTLLSVSGPLGGLGLDGTPAAIVAALVFFNVSVVVRTVGPWWEGMDPRREEAAAALGASPVRVLTTVTLPALRPAIVSAASVVFLFSATAFGVVLTMGGVRYSTVETEIYLLTTQFLDLQAAAALCVLQIVVVVGLLAVAGRTGAGRDRPVDRADRRTTNRRPALRDLPALGVTGVVVLLVTLPLATLVVRSLRVDGTWSLAFYRRLQQADSTEAYVVPLSTALSNSLRVAFDATLLAVTLGTVVAVLVTRRVAGPVARRTLSAFDGVFMLPLGVSAVTVGFGLLVTLDRPPFDFRGSPWLVPVAQAMVALPLVVRTVVPALRGVDDRQREAAASLGASPLRVLASVDLAVAWRPLLAATGFAFAVSLGEFGATSFLARPDTPTLPVMVYQLISQPGGEGFGGALAASVVLGLVTSVVMAGVERTRVPGAGAF</sequence>
<feature type="transmembrane region" description="Helical" evidence="8">
    <location>
        <begin position="96"/>
        <end position="116"/>
    </location>
</feature>
<keyword evidence="4" id="KW-0997">Cell inner membrane</keyword>
<evidence type="ECO:0000256" key="1">
    <source>
        <dbReference type="ARBA" id="ARBA00004429"/>
    </source>
</evidence>
<dbReference type="AlphaFoldDB" id="A0A6J4MV16"/>
<feature type="transmembrane region" description="Helical" evidence="8">
    <location>
        <begin position="136"/>
        <end position="155"/>
    </location>
</feature>
<keyword evidence="3" id="KW-1003">Cell membrane</keyword>
<dbReference type="GO" id="GO:0005886">
    <property type="term" value="C:plasma membrane"/>
    <property type="evidence" value="ECO:0007669"/>
    <property type="project" value="UniProtKB-SubCell"/>
</dbReference>